<dbReference type="SUPFAM" id="SSF50475">
    <property type="entry name" value="FMN-binding split barrel"/>
    <property type="match status" value="2"/>
</dbReference>
<dbReference type="Pfam" id="PF10615">
    <property type="entry name" value="DUF2470"/>
    <property type="match status" value="1"/>
</dbReference>
<sequence>MDAQKRAIDHMNADHSDIVCVFCEVFGKFENPTNVLMTAINEDGMEISCDQGKIFVPFLQKANVNGEGFRNEIIALYSKIKSEQRAAAKGGAHPHAVGHGHGAGAHPHGSGHPGGEKKESKAQESMMALVDSLKSLIISSVDANGDCVSSYAPFVKEGEDIFFCVSSVSQHYHTIKANPSKVSVMFIEDEKDARTILARHRLSSKCEINFVENEAKRDEIFDKLQAKNPNDGSFEDIKGMKDFYIVKAVLKKGRYVKGFGAAYDVDGLEITKGLQDSDPHTKR</sequence>
<dbReference type="InterPro" id="IPR052019">
    <property type="entry name" value="F420H2_bilvrd_red/Heme_oxyg"/>
</dbReference>
<feature type="domain" description="Pyridoxamine 5'-phosphate oxidase N-terminal" evidence="3">
    <location>
        <begin position="124"/>
        <end position="255"/>
    </location>
</feature>
<organism evidence="5 6">
    <name type="scientific">Campylobacter curvus (strain 525.92)</name>
    <dbReference type="NCBI Taxonomy" id="360105"/>
    <lineage>
        <taxon>Bacteria</taxon>
        <taxon>Pseudomonadati</taxon>
        <taxon>Campylobacterota</taxon>
        <taxon>Epsilonproteobacteria</taxon>
        <taxon>Campylobacterales</taxon>
        <taxon>Campylobacteraceae</taxon>
        <taxon>Campylobacter</taxon>
    </lineage>
</organism>
<dbReference type="NCBIfam" id="TIGR04109">
    <property type="entry name" value="heme_ox_HugZ"/>
    <property type="match status" value="1"/>
</dbReference>
<gene>
    <name evidence="5" type="primary">chuZ</name>
    <name evidence="5" type="ORF">CCV52592_0652</name>
</gene>
<dbReference type="InterPro" id="IPR012349">
    <property type="entry name" value="Split_barrel_FMN-bd"/>
</dbReference>
<proteinExistence type="predicted"/>
<evidence type="ECO:0000313" key="6">
    <source>
        <dbReference type="Proteomes" id="UP000006380"/>
    </source>
</evidence>
<feature type="domain" description="DUF2470" evidence="4">
    <location>
        <begin position="5"/>
        <end position="61"/>
    </location>
</feature>
<dbReference type="Gene3D" id="2.30.110.10">
    <property type="entry name" value="Electron Transport, Fmn-binding Protein, Chain A"/>
    <property type="match status" value="1"/>
</dbReference>
<feature type="region of interest" description="Disordered" evidence="2">
    <location>
        <begin position="88"/>
        <end position="124"/>
    </location>
</feature>
<dbReference type="STRING" id="360105.CCV52592_0652"/>
<evidence type="ECO:0000256" key="2">
    <source>
        <dbReference type="SAM" id="MobiDB-lite"/>
    </source>
</evidence>
<accession>A7H0Q4</accession>
<evidence type="ECO:0000259" key="3">
    <source>
        <dbReference type="Pfam" id="PF01243"/>
    </source>
</evidence>
<evidence type="ECO:0000256" key="1">
    <source>
        <dbReference type="ARBA" id="ARBA00023002"/>
    </source>
</evidence>
<reference evidence="5" key="1">
    <citation type="submission" date="2016-07" db="EMBL/GenBank/DDBJ databases">
        <title>Comparative genomics of the Campylobacter concisus group.</title>
        <authorList>
            <person name="Miller W.G."/>
            <person name="Yee E."/>
            <person name="Chapman M.H."/>
            <person name="Huynh S."/>
            <person name="Bono J.L."/>
            <person name="On S.L.W."/>
            <person name="StLeger J."/>
            <person name="Foster G."/>
            <person name="Parker C.T."/>
        </authorList>
    </citation>
    <scope>NUCLEOTIDE SEQUENCE</scope>
    <source>
        <strain evidence="5">525.92</strain>
    </source>
</reference>
<dbReference type="InterPro" id="IPR037119">
    <property type="entry name" value="Haem_oxidase_HugZ-like_sf"/>
</dbReference>
<dbReference type="EMBL" id="CP000767">
    <property type="protein sequence ID" value="EAU01417.1"/>
    <property type="molecule type" value="Genomic_DNA"/>
</dbReference>
<dbReference type="GO" id="GO:0016627">
    <property type="term" value="F:oxidoreductase activity, acting on the CH-CH group of donors"/>
    <property type="evidence" value="ECO:0007669"/>
    <property type="project" value="TreeGrafter"/>
</dbReference>
<dbReference type="AlphaFoldDB" id="A7H0Q4"/>
<dbReference type="KEGG" id="ccv:CCV52592_0652"/>
<dbReference type="HOGENOM" id="CLU_093808_0_0_7"/>
<name>A7H0Q4_CAMC5</name>
<dbReference type="Gene3D" id="3.20.180.10">
    <property type="entry name" value="PNP-oxidase-like"/>
    <property type="match status" value="1"/>
</dbReference>
<keyword evidence="1" id="KW-0560">Oxidoreductase</keyword>
<evidence type="ECO:0000313" key="5">
    <source>
        <dbReference type="EMBL" id="EAU01417.1"/>
    </source>
</evidence>
<dbReference type="InterPro" id="IPR026324">
    <property type="entry name" value="Haem_oxygenase_HugZ"/>
</dbReference>
<dbReference type="RefSeq" id="WP_011992776.1">
    <property type="nucleotide sequence ID" value="NC_009715.2"/>
</dbReference>
<dbReference type="Pfam" id="PF01243">
    <property type="entry name" value="PNPOx_N"/>
    <property type="match status" value="1"/>
</dbReference>
<dbReference type="InterPro" id="IPR011576">
    <property type="entry name" value="Pyridox_Oxase_N"/>
</dbReference>
<dbReference type="InterPro" id="IPR019595">
    <property type="entry name" value="DUF2470"/>
</dbReference>
<dbReference type="GO" id="GO:0005829">
    <property type="term" value="C:cytosol"/>
    <property type="evidence" value="ECO:0007669"/>
    <property type="project" value="TreeGrafter"/>
</dbReference>
<dbReference type="PANTHER" id="PTHR35176:SF6">
    <property type="entry name" value="HEME OXYGENASE HI_0854-RELATED"/>
    <property type="match status" value="1"/>
</dbReference>
<keyword evidence="6" id="KW-1185">Reference proteome</keyword>
<dbReference type="OrthoDB" id="92793at2"/>
<feature type="compositionally biased region" description="Low complexity" evidence="2">
    <location>
        <begin position="88"/>
        <end position="97"/>
    </location>
</feature>
<dbReference type="GO" id="GO:0070967">
    <property type="term" value="F:coenzyme F420 binding"/>
    <property type="evidence" value="ECO:0007669"/>
    <property type="project" value="TreeGrafter"/>
</dbReference>
<protein>
    <submittedName>
        <fullName evidence="5">Iron-responsive cellular heme oxygenase</fullName>
    </submittedName>
</protein>
<dbReference type="PANTHER" id="PTHR35176">
    <property type="entry name" value="HEME OXYGENASE HI_0854-RELATED"/>
    <property type="match status" value="1"/>
</dbReference>
<evidence type="ECO:0000259" key="4">
    <source>
        <dbReference type="Pfam" id="PF10615"/>
    </source>
</evidence>
<dbReference type="Proteomes" id="UP000006380">
    <property type="component" value="Chromosome"/>
</dbReference>